<dbReference type="AlphaFoldDB" id="A0A5C6C0B2"/>
<keyword evidence="2" id="KW-1185">Reference proteome</keyword>
<dbReference type="EMBL" id="SJPU01000002">
    <property type="protein sequence ID" value="TWU17081.1"/>
    <property type="molecule type" value="Genomic_DNA"/>
</dbReference>
<proteinExistence type="predicted"/>
<reference evidence="1 2" key="1">
    <citation type="journal article" date="2020" name="Antonie Van Leeuwenhoek">
        <title>Rhodopirellula heiligendammensis sp. nov., Rhodopirellula pilleata sp. nov., and Rhodopirellula solitaria sp. nov. isolated from natural or artificial marine surfaces in Northern Germany and California, USA, and emended description of the genus Rhodopirellula.</title>
        <authorList>
            <person name="Kallscheuer N."/>
            <person name="Wiegand S."/>
            <person name="Jogler M."/>
            <person name="Boedeker C."/>
            <person name="Peeters S.H."/>
            <person name="Rast P."/>
            <person name="Heuer A."/>
            <person name="Jetten M.S.M."/>
            <person name="Rohde M."/>
            <person name="Jogler C."/>
        </authorList>
    </citation>
    <scope>NUCLEOTIDE SEQUENCE [LARGE SCALE GENOMIC DNA]</scope>
    <source>
        <strain evidence="1 2">Poly21</strain>
    </source>
</reference>
<gene>
    <name evidence="1" type="ORF">Poly21_42910</name>
</gene>
<organism evidence="1 2">
    <name type="scientific">Allorhodopirellula heiligendammensis</name>
    <dbReference type="NCBI Taxonomy" id="2714739"/>
    <lineage>
        <taxon>Bacteria</taxon>
        <taxon>Pseudomonadati</taxon>
        <taxon>Planctomycetota</taxon>
        <taxon>Planctomycetia</taxon>
        <taxon>Pirellulales</taxon>
        <taxon>Pirellulaceae</taxon>
        <taxon>Allorhodopirellula</taxon>
    </lineage>
</organism>
<name>A0A5C6C0B2_9BACT</name>
<comment type="caution">
    <text evidence="1">The sequence shown here is derived from an EMBL/GenBank/DDBJ whole genome shotgun (WGS) entry which is preliminary data.</text>
</comment>
<evidence type="ECO:0000313" key="1">
    <source>
        <dbReference type="EMBL" id="TWU17081.1"/>
    </source>
</evidence>
<accession>A0A5C6C0B2</accession>
<evidence type="ECO:0000313" key="2">
    <source>
        <dbReference type="Proteomes" id="UP000319908"/>
    </source>
</evidence>
<sequence length="34" mass="3356">MAEKMGEGLGRRLGIAATSTALGFRIGYAVSGGG</sequence>
<dbReference type="Proteomes" id="UP000319908">
    <property type="component" value="Unassembled WGS sequence"/>
</dbReference>
<protein>
    <submittedName>
        <fullName evidence="1">Uncharacterized protein</fullName>
    </submittedName>
</protein>